<evidence type="ECO:0000313" key="7">
    <source>
        <dbReference type="EMBL" id="KAG7446525.1"/>
    </source>
</evidence>
<gene>
    <name evidence="7" type="ORF">BT62DRAFT_1076079</name>
</gene>
<keyword evidence="8" id="KW-1185">Reference proteome</keyword>
<keyword evidence="3" id="KW-0256">Endoplasmic reticulum</keyword>
<dbReference type="InterPro" id="IPR024512">
    <property type="entry name" value="Ser_palmitoyltrfase_ssu-like"/>
</dbReference>
<dbReference type="RefSeq" id="XP_043040025.1">
    <property type="nucleotide sequence ID" value="XM_043179178.1"/>
</dbReference>
<evidence type="ECO:0000256" key="2">
    <source>
        <dbReference type="ARBA" id="ARBA00022692"/>
    </source>
</evidence>
<comment type="subcellular location">
    <subcellularLocation>
        <location evidence="1">Endoplasmic reticulum membrane</location>
        <topology evidence="1">Multi-pass membrane protein</topology>
    </subcellularLocation>
</comment>
<evidence type="ECO:0000256" key="3">
    <source>
        <dbReference type="ARBA" id="ARBA00022824"/>
    </source>
</evidence>
<accession>A0A9P8ASU3</accession>
<dbReference type="GO" id="GO:0005789">
    <property type="term" value="C:endoplasmic reticulum membrane"/>
    <property type="evidence" value="ECO:0007669"/>
    <property type="project" value="UniProtKB-SubCell"/>
</dbReference>
<dbReference type="OrthoDB" id="202672at2759"/>
<name>A0A9P8ASU3_9AGAR</name>
<keyword evidence="2 6" id="KW-0812">Transmembrane</keyword>
<proteinExistence type="predicted"/>
<evidence type="ECO:0000256" key="4">
    <source>
        <dbReference type="ARBA" id="ARBA00022989"/>
    </source>
</evidence>
<dbReference type="Proteomes" id="UP000812287">
    <property type="component" value="Unassembled WGS sequence"/>
</dbReference>
<dbReference type="EMBL" id="MU250534">
    <property type="protein sequence ID" value="KAG7446525.1"/>
    <property type="molecule type" value="Genomic_DNA"/>
</dbReference>
<protein>
    <submittedName>
        <fullName evidence="7">Uncharacterized protein</fullName>
    </submittedName>
</protein>
<keyword evidence="4 6" id="KW-1133">Transmembrane helix</keyword>
<evidence type="ECO:0000256" key="6">
    <source>
        <dbReference type="SAM" id="Phobius"/>
    </source>
</evidence>
<evidence type="ECO:0000313" key="8">
    <source>
        <dbReference type="Proteomes" id="UP000812287"/>
    </source>
</evidence>
<dbReference type="GeneID" id="66101472"/>
<organism evidence="7 8">
    <name type="scientific">Guyanagaster necrorhizus</name>
    <dbReference type="NCBI Taxonomy" id="856835"/>
    <lineage>
        <taxon>Eukaryota</taxon>
        <taxon>Fungi</taxon>
        <taxon>Dikarya</taxon>
        <taxon>Basidiomycota</taxon>
        <taxon>Agaricomycotina</taxon>
        <taxon>Agaricomycetes</taxon>
        <taxon>Agaricomycetidae</taxon>
        <taxon>Agaricales</taxon>
        <taxon>Marasmiineae</taxon>
        <taxon>Physalacriaceae</taxon>
        <taxon>Guyanagaster</taxon>
    </lineage>
</organism>
<evidence type="ECO:0000256" key="1">
    <source>
        <dbReference type="ARBA" id="ARBA00004477"/>
    </source>
</evidence>
<feature type="transmembrane region" description="Helical" evidence="6">
    <location>
        <begin position="50"/>
        <end position="71"/>
    </location>
</feature>
<dbReference type="AlphaFoldDB" id="A0A9P8ASU3"/>
<dbReference type="Pfam" id="PF11779">
    <property type="entry name" value="SPT_ssu-like"/>
    <property type="match status" value="1"/>
</dbReference>
<reference evidence="7" key="1">
    <citation type="submission" date="2020-11" db="EMBL/GenBank/DDBJ databases">
        <title>Adaptations for nitrogen fixation in a non-lichenized fungal sporocarp promotes dispersal by wood-feeding termites.</title>
        <authorList>
            <consortium name="DOE Joint Genome Institute"/>
            <person name="Koch R.A."/>
            <person name="Yoon G."/>
            <person name="Arayal U."/>
            <person name="Lail K."/>
            <person name="Amirebrahimi M."/>
            <person name="Labutti K."/>
            <person name="Lipzen A."/>
            <person name="Riley R."/>
            <person name="Barry K."/>
            <person name="Henrissat B."/>
            <person name="Grigoriev I.V."/>
            <person name="Herr J.R."/>
            <person name="Aime M.C."/>
        </authorList>
    </citation>
    <scope>NUCLEOTIDE SEQUENCE</scope>
    <source>
        <strain evidence="7">MCA 3950</strain>
    </source>
</reference>
<sequence>MQAKQALPPPRPDFSFARPPKSKVSFFFWRWRIWFEATFALTVMEPWEKIVFLVVTFLSVAFFLTAVFKYLPRQIEQTERRSVYYLWGQEGPPVRNLLNRGAMLLSETMLRKI</sequence>
<keyword evidence="5 6" id="KW-0472">Membrane</keyword>
<comment type="caution">
    <text evidence="7">The sequence shown here is derived from an EMBL/GenBank/DDBJ whole genome shotgun (WGS) entry which is preliminary data.</text>
</comment>
<evidence type="ECO:0000256" key="5">
    <source>
        <dbReference type="ARBA" id="ARBA00023136"/>
    </source>
</evidence>